<reference evidence="3" key="1">
    <citation type="submission" date="2016-03" db="EMBL/GenBank/DDBJ databases">
        <authorList>
            <person name="Ma C."/>
            <person name="Zhou S."/>
            <person name="Yang G."/>
        </authorList>
    </citation>
    <scope>NUCLEOTIDE SEQUENCE [LARGE SCALE GENOMIC DNA]</scope>
    <source>
        <strain evidence="3">SgZ-1</strain>
    </source>
</reference>
<gene>
    <name evidence="1" type="primary">rlmJ</name>
    <name evidence="2" type="ORF">AC731_007480</name>
</gene>
<dbReference type="GO" id="GO:0005829">
    <property type="term" value="C:cytosol"/>
    <property type="evidence" value="ECO:0007669"/>
    <property type="project" value="TreeGrafter"/>
</dbReference>
<dbReference type="InterPro" id="IPR007473">
    <property type="entry name" value="RlmJ"/>
</dbReference>
<keyword evidence="3" id="KW-1185">Reference proteome</keyword>
<dbReference type="PANTHER" id="PTHR37426">
    <property type="entry name" value="RIBOSOMAL RNA LARGE SUBUNIT METHYLTRANSFERASE J"/>
    <property type="match status" value="1"/>
</dbReference>
<feature type="active site" description="Proton acceptor" evidence="1">
    <location>
        <position position="165"/>
    </location>
</feature>
<feature type="binding site" evidence="1">
    <location>
        <position position="42"/>
    </location>
    <ligand>
        <name>S-adenosyl-L-methionine</name>
        <dbReference type="ChEBI" id="CHEBI:59789"/>
    </ligand>
</feature>
<dbReference type="Proteomes" id="UP000036902">
    <property type="component" value="Chromosome"/>
</dbReference>
<evidence type="ECO:0000256" key="1">
    <source>
        <dbReference type="HAMAP-Rule" id="MF_00934"/>
    </source>
</evidence>
<comment type="similarity">
    <text evidence="1">Belongs to the RlmJ family.</text>
</comment>
<feature type="binding site" evidence="1">
    <location>
        <position position="165"/>
    </location>
    <ligand>
        <name>S-adenosyl-L-methionine</name>
        <dbReference type="ChEBI" id="CHEBI:59789"/>
    </ligand>
</feature>
<evidence type="ECO:0000313" key="2">
    <source>
        <dbReference type="EMBL" id="AMO36803.1"/>
    </source>
</evidence>
<dbReference type="EMBL" id="CP014646">
    <property type="protein sequence ID" value="AMO36803.1"/>
    <property type="molecule type" value="Genomic_DNA"/>
</dbReference>
<dbReference type="HAMAP" id="MF_00934">
    <property type="entry name" value="23SrRNA_methyltr_J"/>
    <property type="match status" value="1"/>
</dbReference>
<dbReference type="GO" id="GO:0003723">
    <property type="term" value="F:RNA binding"/>
    <property type="evidence" value="ECO:0007669"/>
    <property type="project" value="UniProtKB-UniRule"/>
</dbReference>
<dbReference type="EC" id="2.1.1.266" evidence="1"/>
<dbReference type="GO" id="GO:0036307">
    <property type="term" value="F:23S rRNA (adenine(2030)-N(6))-methyltransferase activity"/>
    <property type="evidence" value="ECO:0007669"/>
    <property type="project" value="UniProtKB-UniRule"/>
</dbReference>
<feature type="binding site" evidence="1">
    <location>
        <position position="100"/>
    </location>
    <ligand>
        <name>S-adenosyl-L-methionine</name>
        <dbReference type="ChEBI" id="CHEBI:59789"/>
    </ligand>
</feature>
<evidence type="ECO:0000313" key="3">
    <source>
        <dbReference type="Proteomes" id="UP000036902"/>
    </source>
</evidence>
<feature type="binding site" evidence="1">
    <location>
        <position position="19"/>
    </location>
    <ligand>
        <name>S-adenosyl-L-methionine</name>
        <dbReference type="ChEBI" id="CHEBI:59789"/>
    </ligand>
</feature>
<accession>A0A127K4B9</accession>
<dbReference type="RefSeq" id="WP_048702704.1">
    <property type="nucleotide sequence ID" value="NZ_CP014646.1"/>
</dbReference>
<organism evidence="2 3">
    <name type="scientific">Thauera humireducens</name>
    <dbReference type="NCBI Taxonomy" id="1134435"/>
    <lineage>
        <taxon>Bacteria</taxon>
        <taxon>Pseudomonadati</taxon>
        <taxon>Pseudomonadota</taxon>
        <taxon>Betaproteobacteria</taxon>
        <taxon>Rhodocyclales</taxon>
        <taxon>Zoogloeaceae</taxon>
        <taxon>Thauera</taxon>
    </lineage>
</organism>
<dbReference type="Pfam" id="PF04378">
    <property type="entry name" value="RsmJ"/>
    <property type="match status" value="1"/>
</dbReference>
<feature type="binding site" evidence="1">
    <location>
        <begin position="144"/>
        <end position="145"/>
    </location>
    <ligand>
        <name>S-adenosyl-L-methionine</name>
        <dbReference type="ChEBI" id="CHEBI:59789"/>
    </ligand>
</feature>
<keyword evidence="1" id="KW-0694">RNA-binding</keyword>
<dbReference type="SUPFAM" id="SSF53335">
    <property type="entry name" value="S-adenosyl-L-methionine-dependent methyltransferases"/>
    <property type="match status" value="1"/>
</dbReference>
<proteinExistence type="inferred from homology"/>
<dbReference type="InterPro" id="IPR029063">
    <property type="entry name" value="SAM-dependent_MTases_sf"/>
</dbReference>
<keyword evidence="1" id="KW-0698">rRNA processing</keyword>
<keyword evidence="1" id="KW-0808">Transferase</keyword>
<dbReference type="GO" id="GO:0070475">
    <property type="term" value="P:rRNA base methylation"/>
    <property type="evidence" value="ECO:0007669"/>
    <property type="project" value="UniProtKB-UniRule"/>
</dbReference>
<feature type="binding site" evidence="1">
    <location>
        <position position="118"/>
    </location>
    <ligand>
        <name>S-adenosyl-L-methionine</name>
        <dbReference type="ChEBI" id="CHEBI:59789"/>
    </ligand>
</feature>
<sequence length="281" mass="31676">MLSYRHAFHAGNHADVLKHAVLLELLSYFNRKDKPWHYIDTHAGGGCYALDSEQAGKTAEYVDGIARLWGRDDLPEPLAAYRAAVAQFNPHGRLLFYPGSPALAMTAARAQDRLRLFELHPADFESLDRTFASETERVQCRKADGFAALKSLLPPPSRRAVVLIDPPYELKEDYRRVLDCLKDALRRFPTGTYAVWYPLLARPEARALPARLAELGADSWLDVRLAVRQPPRDGFGMFGSGMFIVNPPWVLPERLEAMMPWLVKTLGVDEAAGFDLEHHIE</sequence>
<dbReference type="KEGG" id="thu:AC731_007480"/>
<dbReference type="PANTHER" id="PTHR37426:SF1">
    <property type="entry name" value="RIBOSOMAL RNA LARGE SUBUNIT METHYLTRANSFERASE J"/>
    <property type="match status" value="1"/>
</dbReference>
<comment type="function">
    <text evidence="1">Specifically methylates the adenine in position 2030 of 23S rRNA.</text>
</comment>
<feature type="site" description="Interaction with substrate rRNA" evidence="1">
    <location>
        <position position="4"/>
    </location>
</feature>
<comment type="catalytic activity">
    <reaction evidence="1">
        <text>adenosine(2030) in 23S rRNA + S-adenosyl-L-methionine = N(6)-methyladenosine(2030) in 23S rRNA + S-adenosyl-L-homocysteine + H(+)</text>
        <dbReference type="Rhea" id="RHEA:43736"/>
        <dbReference type="Rhea" id="RHEA-COMP:10668"/>
        <dbReference type="Rhea" id="RHEA-COMP:10669"/>
        <dbReference type="ChEBI" id="CHEBI:15378"/>
        <dbReference type="ChEBI" id="CHEBI:57856"/>
        <dbReference type="ChEBI" id="CHEBI:59789"/>
        <dbReference type="ChEBI" id="CHEBI:74411"/>
        <dbReference type="ChEBI" id="CHEBI:74449"/>
        <dbReference type="EC" id="2.1.1.266"/>
    </reaction>
</comment>
<name>A0A127K4B9_9RHOO</name>
<keyword evidence="1" id="KW-0489">Methyltransferase</keyword>
<comment type="subunit">
    <text evidence="1">Monomer.</text>
</comment>
<dbReference type="STRING" id="1134435.AC731_007480"/>
<keyword evidence="1" id="KW-0949">S-adenosyl-L-methionine</keyword>
<dbReference type="AlphaFoldDB" id="A0A127K4B9"/>
<dbReference type="Gene3D" id="3.40.50.150">
    <property type="entry name" value="Vaccinia Virus protein VP39"/>
    <property type="match status" value="1"/>
</dbReference>
<protein>
    <recommendedName>
        <fullName evidence="1">Ribosomal RNA large subunit methyltransferase J</fullName>
        <ecNumber evidence="1">2.1.1.266</ecNumber>
    </recommendedName>
    <alternativeName>
        <fullName evidence="1">23S rRNA (adenine(2030)-N6)-methyltransferase</fullName>
    </alternativeName>
    <alternativeName>
        <fullName evidence="1">23S rRNA m6A2030 methyltransferase</fullName>
    </alternativeName>
</protein>